<dbReference type="Proteomes" id="UP001497623">
    <property type="component" value="Unassembled WGS sequence"/>
</dbReference>
<gene>
    <name evidence="3" type="ORF">MNOR_LOCUS30618</name>
</gene>
<organism evidence="3 4">
    <name type="scientific">Meganyctiphanes norvegica</name>
    <name type="common">Northern krill</name>
    <name type="synonym">Thysanopoda norvegica</name>
    <dbReference type="NCBI Taxonomy" id="48144"/>
    <lineage>
        <taxon>Eukaryota</taxon>
        <taxon>Metazoa</taxon>
        <taxon>Ecdysozoa</taxon>
        <taxon>Arthropoda</taxon>
        <taxon>Crustacea</taxon>
        <taxon>Multicrustacea</taxon>
        <taxon>Malacostraca</taxon>
        <taxon>Eumalacostraca</taxon>
        <taxon>Eucarida</taxon>
        <taxon>Euphausiacea</taxon>
        <taxon>Euphausiidae</taxon>
        <taxon>Meganyctiphanes</taxon>
    </lineage>
</organism>
<keyword evidence="4" id="KW-1185">Reference proteome</keyword>
<feature type="region of interest" description="Disordered" evidence="1">
    <location>
        <begin position="215"/>
        <end position="242"/>
    </location>
</feature>
<dbReference type="InterPro" id="IPR000566">
    <property type="entry name" value="Lipocln_cytosolic_FA-bd_dom"/>
</dbReference>
<proteinExistence type="predicted"/>
<dbReference type="SUPFAM" id="SSF50814">
    <property type="entry name" value="Lipocalins"/>
    <property type="match status" value="1"/>
</dbReference>
<dbReference type="EMBL" id="CAXKWB010037878">
    <property type="protein sequence ID" value="CAL4150795.1"/>
    <property type="molecule type" value="Genomic_DNA"/>
</dbReference>
<sequence>GHSVSVGSCPRTPPVPSADFKLNKLMGTWYVIEVFGRQSKCFTLTFNKVSDDTLTISEGKEFYLLDKINMDYAYTNTGTLNIEDPANPAKMRVRWPDNIAGSATFTIMDTDFDNYLLFVECQKLFFISRSNAAILSRNNTLDPAIIENLKAKVDATGLDSEDFSSQNHEKCLKPGESDSDITSIVDDIKENIFGLVPDEQLDKIKDEEELAQVISFDKGPGASPKSWSYSRDNGQLDPYENR</sequence>
<evidence type="ECO:0000313" key="4">
    <source>
        <dbReference type="Proteomes" id="UP001497623"/>
    </source>
</evidence>
<evidence type="ECO:0000259" key="2">
    <source>
        <dbReference type="Pfam" id="PF08212"/>
    </source>
</evidence>
<dbReference type="Pfam" id="PF08212">
    <property type="entry name" value="Lipocalin_2"/>
    <property type="match status" value="1"/>
</dbReference>
<dbReference type="GO" id="GO:0005737">
    <property type="term" value="C:cytoplasm"/>
    <property type="evidence" value="ECO:0007669"/>
    <property type="project" value="TreeGrafter"/>
</dbReference>
<evidence type="ECO:0000313" key="3">
    <source>
        <dbReference type="EMBL" id="CAL4150795.1"/>
    </source>
</evidence>
<feature type="domain" description="Lipocalin/cytosolic fatty-acid binding" evidence="2">
    <location>
        <begin position="21"/>
        <end position="164"/>
    </location>
</feature>
<feature type="non-terminal residue" evidence="3">
    <location>
        <position position="1"/>
    </location>
</feature>
<accession>A0AAV2S0G0</accession>
<dbReference type="PANTHER" id="PTHR10612">
    <property type="entry name" value="APOLIPOPROTEIN D"/>
    <property type="match status" value="1"/>
</dbReference>
<protein>
    <recommendedName>
        <fullName evidence="2">Lipocalin/cytosolic fatty-acid binding domain-containing protein</fullName>
    </recommendedName>
</protein>
<dbReference type="GO" id="GO:0000302">
    <property type="term" value="P:response to reactive oxygen species"/>
    <property type="evidence" value="ECO:0007669"/>
    <property type="project" value="TreeGrafter"/>
</dbReference>
<dbReference type="GO" id="GO:0006629">
    <property type="term" value="P:lipid metabolic process"/>
    <property type="evidence" value="ECO:0007669"/>
    <property type="project" value="TreeGrafter"/>
</dbReference>
<dbReference type="PANTHER" id="PTHR10612:SF49">
    <property type="entry name" value="APOLIPOPROTEIN D-LIKE PROTEIN"/>
    <property type="match status" value="1"/>
</dbReference>
<evidence type="ECO:0000256" key="1">
    <source>
        <dbReference type="SAM" id="MobiDB-lite"/>
    </source>
</evidence>
<reference evidence="3 4" key="1">
    <citation type="submission" date="2024-05" db="EMBL/GenBank/DDBJ databases">
        <authorList>
            <person name="Wallberg A."/>
        </authorList>
    </citation>
    <scope>NUCLEOTIDE SEQUENCE [LARGE SCALE GENOMIC DNA]</scope>
</reference>
<comment type="caution">
    <text evidence="3">The sequence shown here is derived from an EMBL/GenBank/DDBJ whole genome shotgun (WGS) entry which is preliminary data.</text>
</comment>
<dbReference type="AlphaFoldDB" id="A0AAV2S0G0"/>
<dbReference type="Gene3D" id="2.40.128.20">
    <property type="match status" value="1"/>
</dbReference>
<name>A0AAV2S0G0_MEGNR</name>
<dbReference type="InterPro" id="IPR012674">
    <property type="entry name" value="Calycin"/>
</dbReference>